<organism evidence="1 2">
    <name type="scientific">Dipteronia dyeriana</name>
    <dbReference type="NCBI Taxonomy" id="168575"/>
    <lineage>
        <taxon>Eukaryota</taxon>
        <taxon>Viridiplantae</taxon>
        <taxon>Streptophyta</taxon>
        <taxon>Embryophyta</taxon>
        <taxon>Tracheophyta</taxon>
        <taxon>Spermatophyta</taxon>
        <taxon>Magnoliopsida</taxon>
        <taxon>eudicotyledons</taxon>
        <taxon>Gunneridae</taxon>
        <taxon>Pentapetalae</taxon>
        <taxon>rosids</taxon>
        <taxon>malvids</taxon>
        <taxon>Sapindales</taxon>
        <taxon>Sapindaceae</taxon>
        <taxon>Hippocastanoideae</taxon>
        <taxon>Acereae</taxon>
        <taxon>Dipteronia</taxon>
    </lineage>
</organism>
<dbReference type="AlphaFoldDB" id="A0AAD9TDD7"/>
<proteinExistence type="predicted"/>
<name>A0AAD9TDD7_9ROSI</name>
<dbReference type="Proteomes" id="UP001280121">
    <property type="component" value="Unassembled WGS sequence"/>
</dbReference>
<keyword evidence="2" id="KW-1185">Reference proteome</keyword>
<evidence type="ECO:0000313" key="2">
    <source>
        <dbReference type="Proteomes" id="UP001280121"/>
    </source>
</evidence>
<reference evidence="1" key="1">
    <citation type="journal article" date="2023" name="Plant J.">
        <title>Genome sequences and population genomics provide insights into the demographic history, inbreeding, and mutation load of two 'living fossil' tree species of Dipteronia.</title>
        <authorList>
            <person name="Feng Y."/>
            <person name="Comes H.P."/>
            <person name="Chen J."/>
            <person name="Zhu S."/>
            <person name="Lu R."/>
            <person name="Zhang X."/>
            <person name="Li P."/>
            <person name="Qiu J."/>
            <person name="Olsen K.M."/>
            <person name="Qiu Y."/>
        </authorList>
    </citation>
    <scope>NUCLEOTIDE SEQUENCE</scope>
    <source>
        <strain evidence="1">KIB01</strain>
    </source>
</reference>
<protein>
    <submittedName>
        <fullName evidence="1">Uncharacterized protein</fullName>
    </submittedName>
</protein>
<gene>
    <name evidence="1" type="ORF">Ddye_032725</name>
</gene>
<sequence length="67" mass="7863">MHFVQCARMRSALVRKQSSCHVLIGIMGIALYHGWELEIHVPVCRFELPTDDAGYERRRNRRNSHTL</sequence>
<dbReference type="EMBL" id="JANJYI010000021">
    <property type="protein sequence ID" value="KAK2633666.1"/>
    <property type="molecule type" value="Genomic_DNA"/>
</dbReference>
<evidence type="ECO:0000313" key="1">
    <source>
        <dbReference type="EMBL" id="KAK2633666.1"/>
    </source>
</evidence>
<accession>A0AAD9TDD7</accession>
<comment type="caution">
    <text evidence="1">The sequence shown here is derived from an EMBL/GenBank/DDBJ whole genome shotgun (WGS) entry which is preliminary data.</text>
</comment>